<keyword evidence="7" id="KW-1185">Reference proteome</keyword>
<dbReference type="InterPro" id="IPR003593">
    <property type="entry name" value="AAA+_ATPase"/>
</dbReference>
<keyword evidence="4 6" id="KW-0067">ATP-binding</keyword>
<dbReference type="PANTHER" id="PTHR42734:SF17">
    <property type="entry name" value="METAL TRANSPORT SYSTEM ATP-BINDING PROTEIN TM_0124-RELATED"/>
    <property type="match status" value="1"/>
</dbReference>
<dbReference type="SUPFAM" id="SSF52540">
    <property type="entry name" value="P-loop containing nucleoside triphosphate hydrolases"/>
    <property type="match status" value="1"/>
</dbReference>
<dbReference type="RefSeq" id="WP_177715665.1">
    <property type="nucleotide sequence ID" value="NZ_JACRSQ010000012.1"/>
</dbReference>
<dbReference type="GO" id="GO:0005524">
    <property type="term" value="F:ATP binding"/>
    <property type="evidence" value="ECO:0007669"/>
    <property type="project" value="UniProtKB-KW"/>
</dbReference>
<dbReference type="InterPro" id="IPR027417">
    <property type="entry name" value="P-loop_NTPase"/>
</dbReference>
<protein>
    <submittedName>
        <fullName evidence="6">Metal ABC transporter ATP-binding protein</fullName>
    </submittedName>
</protein>
<evidence type="ECO:0000256" key="3">
    <source>
        <dbReference type="ARBA" id="ARBA00022741"/>
    </source>
</evidence>
<comment type="similarity">
    <text evidence="1">Belongs to the ABC transporter superfamily.</text>
</comment>
<dbReference type="GO" id="GO:0016887">
    <property type="term" value="F:ATP hydrolysis activity"/>
    <property type="evidence" value="ECO:0007669"/>
    <property type="project" value="InterPro"/>
</dbReference>
<gene>
    <name evidence="6" type="ORF">H8730_09235</name>
</gene>
<evidence type="ECO:0000259" key="5">
    <source>
        <dbReference type="PROSITE" id="PS50893"/>
    </source>
</evidence>
<keyword evidence="2" id="KW-0813">Transport</keyword>
<evidence type="ECO:0000313" key="7">
    <source>
        <dbReference type="Proteomes" id="UP000657006"/>
    </source>
</evidence>
<dbReference type="InterPro" id="IPR003439">
    <property type="entry name" value="ABC_transporter-like_ATP-bd"/>
</dbReference>
<dbReference type="Proteomes" id="UP000657006">
    <property type="component" value="Unassembled WGS sequence"/>
</dbReference>
<dbReference type="Pfam" id="PF00005">
    <property type="entry name" value="ABC_tran"/>
    <property type="match status" value="1"/>
</dbReference>
<evidence type="ECO:0000256" key="1">
    <source>
        <dbReference type="ARBA" id="ARBA00005417"/>
    </source>
</evidence>
<dbReference type="CDD" id="cd03235">
    <property type="entry name" value="ABC_Metallic_Cations"/>
    <property type="match status" value="1"/>
</dbReference>
<sequence length="230" mass="25914">MILRVEDLFFGYGRDDVLAHISFEVAAGDYVGIIGANGSGKSTLLKCLAGLLTGYRGQILFDGQPRIGYLPQQSPEHRSQFPISVEEVTAMGILALKPHPRIYAREDKKRVEQILKEFGLWTVRKRRIGELSGGQQQRVHLARALVTNPQILMLDEPTNGLDPSFREEMFSILARWNAEAKTTILLVSHELNEVAKYAKTLLILHRTLQYFGPANQAESALKEVRKNEIF</sequence>
<dbReference type="InterPro" id="IPR050153">
    <property type="entry name" value="Metal_Ion_Import_ABC"/>
</dbReference>
<dbReference type="AlphaFoldDB" id="A0A926DR81"/>
<comment type="caution">
    <text evidence="6">The sequence shown here is derived from an EMBL/GenBank/DDBJ whole genome shotgun (WGS) entry which is preliminary data.</text>
</comment>
<organism evidence="6 7">
    <name type="scientific">Bianquea renquensis</name>
    <dbReference type="NCBI Taxonomy" id="2763661"/>
    <lineage>
        <taxon>Bacteria</taxon>
        <taxon>Bacillati</taxon>
        <taxon>Bacillota</taxon>
        <taxon>Clostridia</taxon>
        <taxon>Eubacteriales</taxon>
        <taxon>Bianqueaceae</taxon>
        <taxon>Bianquea</taxon>
    </lineage>
</organism>
<keyword evidence="3" id="KW-0547">Nucleotide-binding</keyword>
<dbReference type="SMART" id="SM00382">
    <property type="entry name" value="AAA"/>
    <property type="match status" value="1"/>
</dbReference>
<dbReference type="PANTHER" id="PTHR42734">
    <property type="entry name" value="METAL TRANSPORT SYSTEM ATP-BINDING PROTEIN TM_0124-RELATED"/>
    <property type="match status" value="1"/>
</dbReference>
<evidence type="ECO:0000256" key="4">
    <source>
        <dbReference type="ARBA" id="ARBA00022840"/>
    </source>
</evidence>
<feature type="domain" description="ABC transporter" evidence="5">
    <location>
        <begin position="3"/>
        <end position="230"/>
    </location>
</feature>
<name>A0A926DR81_9FIRM</name>
<evidence type="ECO:0000256" key="2">
    <source>
        <dbReference type="ARBA" id="ARBA00022448"/>
    </source>
</evidence>
<proteinExistence type="inferred from homology"/>
<evidence type="ECO:0000313" key="6">
    <source>
        <dbReference type="EMBL" id="MBC8543728.1"/>
    </source>
</evidence>
<dbReference type="PROSITE" id="PS50893">
    <property type="entry name" value="ABC_TRANSPORTER_2"/>
    <property type="match status" value="1"/>
</dbReference>
<dbReference type="Gene3D" id="3.40.50.300">
    <property type="entry name" value="P-loop containing nucleotide triphosphate hydrolases"/>
    <property type="match status" value="1"/>
</dbReference>
<dbReference type="EMBL" id="JACRSQ010000012">
    <property type="protein sequence ID" value="MBC8543728.1"/>
    <property type="molecule type" value="Genomic_DNA"/>
</dbReference>
<reference evidence="6" key="1">
    <citation type="submission" date="2020-08" db="EMBL/GenBank/DDBJ databases">
        <title>Genome public.</title>
        <authorList>
            <person name="Liu C."/>
            <person name="Sun Q."/>
        </authorList>
    </citation>
    <scope>NUCLEOTIDE SEQUENCE</scope>
    <source>
        <strain evidence="6">NSJ-32</strain>
    </source>
</reference>
<accession>A0A926DR81</accession>